<dbReference type="GO" id="GO:0006198">
    <property type="term" value="P:cAMP catabolic process"/>
    <property type="evidence" value="ECO:0007669"/>
    <property type="project" value="InterPro"/>
</dbReference>
<comment type="caution">
    <text evidence="2">The sequence shown here is derived from an EMBL/GenBank/DDBJ whole genome shotgun (WGS) entry which is preliminary data.</text>
</comment>
<dbReference type="SUPFAM" id="SSF56281">
    <property type="entry name" value="Metallo-hydrolase/oxidoreductase"/>
    <property type="match status" value="1"/>
</dbReference>
<proteinExistence type="predicted"/>
<dbReference type="Gene3D" id="3.60.15.10">
    <property type="entry name" value="Ribonuclease Z/Hydroxyacylglutathione hydrolase-like"/>
    <property type="match status" value="1"/>
</dbReference>
<dbReference type="GO" id="GO:1902660">
    <property type="term" value="P:negative regulation of glucose mediated signaling pathway"/>
    <property type="evidence" value="ECO:0007669"/>
    <property type="project" value="TreeGrafter"/>
</dbReference>
<dbReference type="GO" id="GO:0047555">
    <property type="term" value="F:3',5'-cyclic-GMP phosphodiesterase activity"/>
    <property type="evidence" value="ECO:0007669"/>
    <property type="project" value="TreeGrafter"/>
</dbReference>
<dbReference type="AlphaFoldDB" id="A0A4R3K0C1"/>
<protein>
    <submittedName>
        <fullName evidence="2">Beta-lactamase family protein</fullName>
    </submittedName>
</protein>
<accession>A0A4R3K0C1</accession>
<name>A0A4R3K0C1_9PROT</name>
<dbReference type="Proteomes" id="UP000295135">
    <property type="component" value="Unassembled WGS sequence"/>
</dbReference>
<dbReference type="InterPro" id="IPR036866">
    <property type="entry name" value="RibonucZ/Hydroxyglut_hydro"/>
</dbReference>
<dbReference type="OrthoDB" id="9803916at2"/>
<dbReference type="PANTHER" id="PTHR28283:SF1">
    <property type="entry name" value="3',5'-CYCLIC-NUCLEOTIDE PHOSPHODIESTERASE 1"/>
    <property type="match status" value="1"/>
</dbReference>
<organism evidence="2 3">
    <name type="scientific">Sulfuritortus calidifontis</name>
    <dbReference type="NCBI Taxonomy" id="1914471"/>
    <lineage>
        <taxon>Bacteria</taxon>
        <taxon>Pseudomonadati</taxon>
        <taxon>Pseudomonadota</taxon>
        <taxon>Betaproteobacteria</taxon>
        <taxon>Nitrosomonadales</taxon>
        <taxon>Thiobacillaceae</taxon>
        <taxon>Sulfuritortus</taxon>
    </lineage>
</organism>
<dbReference type="GO" id="GO:0004115">
    <property type="term" value="F:3',5'-cyclic-AMP phosphodiesterase activity"/>
    <property type="evidence" value="ECO:0007669"/>
    <property type="project" value="InterPro"/>
</dbReference>
<dbReference type="RefSeq" id="WP_126462199.1">
    <property type="nucleotide sequence ID" value="NZ_SLZY01000003.1"/>
</dbReference>
<dbReference type="PANTHER" id="PTHR28283">
    <property type="entry name" value="3',5'-CYCLIC-NUCLEOTIDE PHOSPHODIESTERASE 1"/>
    <property type="match status" value="1"/>
</dbReference>
<dbReference type="EMBL" id="SLZY01000003">
    <property type="protein sequence ID" value="TCS73026.1"/>
    <property type="molecule type" value="Genomic_DNA"/>
</dbReference>
<feature type="domain" description="Metallo-beta-lactamase" evidence="1">
    <location>
        <begin position="17"/>
        <end position="221"/>
    </location>
</feature>
<dbReference type="PRINTS" id="PR00388">
    <property type="entry name" value="PDIESTERASE2"/>
</dbReference>
<evidence type="ECO:0000259" key="1">
    <source>
        <dbReference type="SMART" id="SM00849"/>
    </source>
</evidence>
<keyword evidence="3" id="KW-1185">Reference proteome</keyword>
<evidence type="ECO:0000313" key="3">
    <source>
        <dbReference type="Proteomes" id="UP000295135"/>
    </source>
</evidence>
<dbReference type="SMART" id="SM00849">
    <property type="entry name" value="Lactamase_B"/>
    <property type="match status" value="1"/>
</dbReference>
<sequence>MRVRVLGCNGGIGDGRHTTSFLIDEDILLDAGSGVTRLALEALEKIDHIFLTHAHLDHILAMPPMLDSVIGRRERPVTLHALPEVLEVLKEHLFNWHIWPDFNRIPSKEAPILRYSPIEVGQAVRMGSRELTPIPANHVVPAVGYLLRGERGSLIFSGDTCSHDALWNIAAEVGDLRHLIVECSFPNAMREIADASKHYCPATLSADLARLKLGVPIWVTHMKPGSEVDIIVELDDLVNSRLVQTLREGHLFEI</sequence>
<dbReference type="CDD" id="cd07735">
    <property type="entry name" value="class_II_PDE_MBL-fold"/>
    <property type="match status" value="1"/>
</dbReference>
<dbReference type="Pfam" id="PF12706">
    <property type="entry name" value="Lactamase_B_2"/>
    <property type="match status" value="1"/>
</dbReference>
<dbReference type="InterPro" id="IPR000396">
    <property type="entry name" value="Pdiesterase2"/>
</dbReference>
<evidence type="ECO:0000313" key="2">
    <source>
        <dbReference type="EMBL" id="TCS73026.1"/>
    </source>
</evidence>
<dbReference type="InterPro" id="IPR001279">
    <property type="entry name" value="Metallo-B-lactamas"/>
</dbReference>
<reference evidence="2 3" key="1">
    <citation type="submission" date="2019-03" db="EMBL/GenBank/DDBJ databases">
        <title>Genomic Encyclopedia of Type Strains, Phase IV (KMG-IV): sequencing the most valuable type-strain genomes for metagenomic binning, comparative biology and taxonomic classification.</title>
        <authorList>
            <person name="Goeker M."/>
        </authorList>
    </citation>
    <scope>NUCLEOTIDE SEQUENCE [LARGE SCALE GENOMIC DNA]</scope>
    <source>
        <strain evidence="2 3">DSM 103923</strain>
    </source>
</reference>
<gene>
    <name evidence="2" type="ORF">EDC61_103149</name>
</gene>